<feature type="compositionally biased region" description="Basic and acidic residues" evidence="1">
    <location>
        <begin position="379"/>
        <end position="393"/>
    </location>
</feature>
<feature type="region of interest" description="Disordered" evidence="1">
    <location>
        <begin position="18"/>
        <end position="73"/>
    </location>
</feature>
<evidence type="ECO:0000256" key="1">
    <source>
        <dbReference type="SAM" id="MobiDB-lite"/>
    </source>
</evidence>
<accession>A0AAQ3M9C2</accession>
<dbReference type="PANTHER" id="PTHR35392">
    <property type="entry name" value="ZN(II)2CYS6 TRANSCRIPTION FACTOR (EUROFUNG)-RELATED-RELATED"/>
    <property type="match status" value="1"/>
</dbReference>
<reference evidence="2 3" key="1">
    <citation type="submission" date="2023-11" db="EMBL/GenBank/DDBJ databases">
        <title>An acidophilic fungus is an integral part of prey digestion in a carnivorous sundew plant.</title>
        <authorList>
            <person name="Tsai I.J."/>
        </authorList>
    </citation>
    <scope>NUCLEOTIDE SEQUENCE [LARGE SCALE GENOMIC DNA]</scope>
    <source>
        <strain evidence="2">169a</strain>
    </source>
</reference>
<dbReference type="Proteomes" id="UP001303373">
    <property type="component" value="Chromosome 11"/>
</dbReference>
<gene>
    <name evidence="2" type="ORF">R9X50_00668700</name>
</gene>
<organism evidence="2 3">
    <name type="scientific">Acrodontium crateriforme</name>
    <dbReference type="NCBI Taxonomy" id="150365"/>
    <lineage>
        <taxon>Eukaryota</taxon>
        <taxon>Fungi</taxon>
        <taxon>Dikarya</taxon>
        <taxon>Ascomycota</taxon>
        <taxon>Pezizomycotina</taxon>
        <taxon>Dothideomycetes</taxon>
        <taxon>Dothideomycetidae</taxon>
        <taxon>Mycosphaerellales</taxon>
        <taxon>Teratosphaeriaceae</taxon>
        <taxon>Acrodontium</taxon>
    </lineage>
</organism>
<proteinExistence type="predicted"/>
<feature type="compositionally biased region" description="Polar residues" evidence="1">
    <location>
        <begin position="359"/>
        <end position="376"/>
    </location>
</feature>
<feature type="compositionally biased region" description="Polar residues" evidence="1">
    <location>
        <begin position="134"/>
        <end position="150"/>
    </location>
</feature>
<protein>
    <recommendedName>
        <fullName evidence="4">Zn(2)-C6 fungal-type domain-containing protein</fullName>
    </recommendedName>
</protein>
<name>A0AAQ3M9C2_9PEZI</name>
<evidence type="ECO:0008006" key="4">
    <source>
        <dbReference type="Google" id="ProtNLM"/>
    </source>
</evidence>
<dbReference type="EMBL" id="CP138590">
    <property type="protein sequence ID" value="WPH03804.1"/>
    <property type="molecule type" value="Genomic_DNA"/>
</dbReference>
<dbReference type="InterPro" id="IPR052973">
    <property type="entry name" value="Fungal_sec-metab_reg_TF"/>
</dbReference>
<keyword evidence="3" id="KW-1185">Reference proteome</keyword>
<feature type="region of interest" description="Disordered" evidence="1">
    <location>
        <begin position="309"/>
        <end position="395"/>
    </location>
</feature>
<feature type="region of interest" description="Disordered" evidence="1">
    <location>
        <begin position="119"/>
        <end position="153"/>
    </location>
</feature>
<sequence length="824" mass="93514">MTADPSFNDDRFPDYCIITSPDLDSSHSLSAEPPSPGKSFNYNQPTNSTAPSSERSPTSRDLTPASTNIDENGDTFHFGDIHFESDVASNSPISLVSPTNTDDFVFVGTFAMDQRRAIAQSASDSAPDGASSSMYPSETPSVAGSFTGSESHGVPRVTWEHWNNWMEDQHPHLAGLHYPINQSYNSENIPTSESFGSGIPSNVGPASGIGTIDASAFQPRTVNINTHGAFRPDPNAPWEPFVPPRQVHKSEPVIPSQRFQIASNASLELQIRQHQMSRQSLPVSTTMDFDQTVGLINTQIPRHIPQTLDTQAHRQSLLQSPHQSSRALSRTQPYPTAAVTNSNTIRKSPPSHKRKLQPAVSTSPDTPGVLSQSMTNRRGGRERGRPLQDDAREKSRRMRKVGACWRCVLQRDPCPDDGSPCSRCLIRSQKGQQKFFDCDRSKLPDLVHDFLPPSMTLMHQKQSIEDTVQNEILVWDRDNAIDIYLSSGYGPALKWRVHEFRPKKPDLLQQYQFLQDAATGISIPYRKYSPPFGLMKIETSDISHFEQYLDMLLNYEYLLDFGWTCFEEETDINDFQAKMLDLMCHLYMTTEDDELKKLLKRIIRMTIITYIMGHTLTIEENTLPGVLNSVRHSYKPREYPQHTSPRVANRQLKFFFSTLRNSIYEQILNWQQQTLHSSGKKEVTWLPAFCVMLGFAMVLEEVQRTLHIQAFTKSEVGEMERGAAYREAESACGRIDERFNLLIGLFQCKYRDRKWDENGSFGHRTPTIKDAASHEFLQKLRSLLEERRDHLSIRRDVAFAPLNECLYTSRLVARFLLPFLDLST</sequence>
<feature type="compositionally biased region" description="Polar residues" evidence="1">
    <location>
        <begin position="309"/>
        <end position="346"/>
    </location>
</feature>
<evidence type="ECO:0000313" key="2">
    <source>
        <dbReference type="EMBL" id="WPH03804.1"/>
    </source>
</evidence>
<feature type="compositionally biased region" description="Polar residues" evidence="1">
    <location>
        <begin position="38"/>
        <end position="70"/>
    </location>
</feature>
<dbReference type="PANTHER" id="PTHR35392:SF1">
    <property type="entry name" value="ZN(II)2CYS6 TRANSCRIPTION FACTOR (EUROFUNG)"/>
    <property type="match status" value="1"/>
</dbReference>
<dbReference type="AlphaFoldDB" id="A0AAQ3M9C2"/>
<evidence type="ECO:0000313" key="3">
    <source>
        <dbReference type="Proteomes" id="UP001303373"/>
    </source>
</evidence>
<feature type="compositionally biased region" description="Low complexity" evidence="1">
    <location>
        <begin position="119"/>
        <end position="133"/>
    </location>
</feature>